<keyword evidence="2" id="KW-0949">S-adenosyl-L-methionine</keyword>
<dbReference type="GO" id="GO:0005737">
    <property type="term" value="C:cytoplasm"/>
    <property type="evidence" value="ECO:0007669"/>
    <property type="project" value="UniProtKB-SubCell"/>
</dbReference>
<evidence type="ECO:0000256" key="1">
    <source>
        <dbReference type="ARBA" id="ARBA00006100"/>
    </source>
</evidence>
<gene>
    <name evidence="4" type="ORF">SAMN05216406_13429</name>
</gene>
<feature type="domain" description="Radical SAM core" evidence="3">
    <location>
        <begin position="9"/>
        <end position="244"/>
    </location>
</feature>
<keyword evidence="2" id="KW-0004">4Fe-4S</keyword>
<dbReference type="InterPro" id="IPR058240">
    <property type="entry name" value="rSAM_sf"/>
</dbReference>
<evidence type="ECO:0000256" key="2">
    <source>
        <dbReference type="RuleBase" id="RU364116"/>
    </source>
</evidence>
<dbReference type="SMART" id="SM00729">
    <property type="entry name" value="Elp3"/>
    <property type="match status" value="1"/>
</dbReference>
<dbReference type="SFLD" id="SFLDS00029">
    <property type="entry name" value="Radical_SAM"/>
    <property type="match status" value="1"/>
</dbReference>
<dbReference type="InterPro" id="IPR010723">
    <property type="entry name" value="HemN_C"/>
</dbReference>
<dbReference type="PROSITE" id="PS51918">
    <property type="entry name" value="RADICAL_SAM"/>
    <property type="match status" value="1"/>
</dbReference>
<dbReference type="GO" id="GO:0046872">
    <property type="term" value="F:metal ion binding"/>
    <property type="evidence" value="ECO:0007669"/>
    <property type="project" value="UniProtKB-UniRule"/>
</dbReference>
<dbReference type="EMBL" id="FNLN01000034">
    <property type="protein sequence ID" value="SDU21032.1"/>
    <property type="molecule type" value="Genomic_DNA"/>
</dbReference>
<comment type="similarity">
    <text evidence="1">Belongs to the anaerobic coproporphyrinogen-III oxidase family. HemW subfamily.</text>
</comment>
<keyword evidence="2" id="KW-0479">Metal-binding</keyword>
<comment type="function">
    <text evidence="2">Probably acts as a heme chaperone, transferring heme to an unknown acceptor. Binds one molecule of heme per monomer, possibly covalently. Binds 1 [4Fe-4S] cluster. The cluster is coordinated with 3 cysteines and an exchangeable S-adenosyl-L-methionine.</text>
</comment>
<dbReference type="Pfam" id="PF06969">
    <property type="entry name" value="HemN_C"/>
    <property type="match status" value="1"/>
</dbReference>
<keyword evidence="2" id="KW-0408">Iron</keyword>
<organism evidence="4 5">
    <name type="scientific">Nitrosomonas ureae</name>
    <dbReference type="NCBI Taxonomy" id="44577"/>
    <lineage>
        <taxon>Bacteria</taxon>
        <taxon>Pseudomonadati</taxon>
        <taxon>Pseudomonadota</taxon>
        <taxon>Betaproteobacteria</taxon>
        <taxon>Nitrosomonadales</taxon>
        <taxon>Nitrosomonadaceae</taxon>
        <taxon>Nitrosomonas</taxon>
    </lineage>
</organism>
<evidence type="ECO:0000313" key="5">
    <source>
        <dbReference type="Proteomes" id="UP000182882"/>
    </source>
</evidence>
<keyword evidence="2" id="KW-0349">Heme</keyword>
<keyword evidence="2" id="KW-0143">Chaperone</keyword>
<dbReference type="SFLD" id="SFLDG01065">
    <property type="entry name" value="anaerobic_coproporphyrinogen-I"/>
    <property type="match status" value="1"/>
</dbReference>
<dbReference type="RefSeq" id="WP_074701970.1">
    <property type="nucleotide sequence ID" value="NZ_FNLN01000034.1"/>
</dbReference>
<dbReference type="SFLD" id="SFLDF00562">
    <property type="entry name" value="HemN-like__clustered_with_heat"/>
    <property type="match status" value="1"/>
</dbReference>
<dbReference type="PANTHER" id="PTHR13932:SF5">
    <property type="entry name" value="RADICAL S-ADENOSYL METHIONINE DOMAIN-CONTAINING PROTEIN 1, MITOCHONDRIAL"/>
    <property type="match status" value="1"/>
</dbReference>
<proteinExistence type="inferred from homology"/>
<dbReference type="CDD" id="cd01335">
    <property type="entry name" value="Radical_SAM"/>
    <property type="match status" value="1"/>
</dbReference>
<keyword evidence="5" id="KW-1185">Reference proteome</keyword>
<dbReference type="SUPFAM" id="SSF102114">
    <property type="entry name" value="Radical SAM enzymes"/>
    <property type="match status" value="1"/>
</dbReference>
<dbReference type="InterPro" id="IPR007197">
    <property type="entry name" value="rSAM"/>
</dbReference>
<evidence type="ECO:0000259" key="3">
    <source>
        <dbReference type="PROSITE" id="PS51918"/>
    </source>
</evidence>
<dbReference type="InterPro" id="IPR004559">
    <property type="entry name" value="HemW-like"/>
</dbReference>
<dbReference type="NCBIfam" id="TIGR00539">
    <property type="entry name" value="hemN_rel"/>
    <property type="match status" value="1"/>
</dbReference>
<dbReference type="Pfam" id="PF04055">
    <property type="entry name" value="Radical_SAM"/>
    <property type="match status" value="1"/>
</dbReference>
<dbReference type="SFLD" id="SFLDF00288">
    <property type="entry name" value="HemN-like__clustered_with_nucl"/>
    <property type="match status" value="1"/>
</dbReference>
<dbReference type="PANTHER" id="PTHR13932">
    <property type="entry name" value="COPROPORPHYRINIGEN III OXIDASE"/>
    <property type="match status" value="1"/>
</dbReference>
<keyword evidence="2" id="KW-0411">Iron-sulfur</keyword>
<keyword evidence="2" id="KW-0963">Cytoplasm</keyword>
<comment type="subcellular location">
    <subcellularLocation>
        <location evidence="2">Cytoplasm</location>
    </subcellularLocation>
</comment>
<dbReference type="InterPro" id="IPR006638">
    <property type="entry name" value="Elp3/MiaA/NifB-like_rSAM"/>
</dbReference>
<sequence length="404" mass="45872">MLDWPTPKLKSLPPLSLYVHFPWCLKKCPYCDFNSHELRTDESRVPEEEYVATLIRDLEFALQDVWGRRLSSVFLGGGTPSLFSAEAMDAVLTAVRTLLPLEHFAEVTLEANPGTFEAQKFADFRKAGINRLSIGIQSFNPRHLKAIGRVHDDQEAHRAVDIALKYFDNINLDLMYALPGQTLEHAQADIEAACARGVTHISAYHLTLEPNTLFYRFPPKLPDDETAAAMQDMIEQTTSNHQYRNYETSAFAHAGKESRHNVNYWLFGDYVGIGAGAHSKISFADKIVRQMRYKQPKEYLAKARMGESLIQVQQELTVEDRSFEFMMNALRLTGGFDTPLFQERTGLPIAVVQQHLDEAEQRGLLVHDHLRIKPTVLGRRFLNDLLQIFLPENTSSDNALKSLP</sequence>
<protein>
    <recommendedName>
        <fullName evidence="2">Heme chaperone HemW</fullName>
    </recommendedName>
</protein>
<dbReference type="Proteomes" id="UP000182882">
    <property type="component" value="Unassembled WGS sequence"/>
</dbReference>
<evidence type="ECO:0000313" key="4">
    <source>
        <dbReference type="EMBL" id="SDU21032.1"/>
    </source>
</evidence>
<dbReference type="InterPro" id="IPR034505">
    <property type="entry name" value="Coproporphyrinogen-III_oxidase"/>
</dbReference>
<dbReference type="GO" id="GO:0051539">
    <property type="term" value="F:4 iron, 4 sulfur cluster binding"/>
    <property type="evidence" value="ECO:0007669"/>
    <property type="project" value="UniProtKB-UniRule"/>
</dbReference>
<dbReference type="AlphaFoldDB" id="A0A1H2GNH3"/>
<reference evidence="5" key="1">
    <citation type="submission" date="2016-10" db="EMBL/GenBank/DDBJ databases">
        <authorList>
            <person name="Varghese N."/>
            <person name="Submissions S."/>
        </authorList>
    </citation>
    <scope>NUCLEOTIDE SEQUENCE [LARGE SCALE GENOMIC DNA]</scope>
    <source>
        <strain evidence="5">Nm10</strain>
    </source>
</reference>
<accession>A0A1H2GNH3</accession>
<dbReference type="Gene3D" id="3.30.750.200">
    <property type="match status" value="1"/>
</dbReference>
<dbReference type="SFLD" id="SFLDG01082">
    <property type="entry name" value="B12-binding_domain_containing"/>
    <property type="match status" value="1"/>
</dbReference>
<dbReference type="GO" id="GO:0004109">
    <property type="term" value="F:coproporphyrinogen oxidase activity"/>
    <property type="evidence" value="ECO:0007669"/>
    <property type="project" value="InterPro"/>
</dbReference>
<name>A0A1H2GNH3_9PROT</name>
<dbReference type="GO" id="GO:0006779">
    <property type="term" value="P:porphyrin-containing compound biosynthetic process"/>
    <property type="evidence" value="ECO:0007669"/>
    <property type="project" value="InterPro"/>
</dbReference>